<organism evidence="2 3">
    <name type="scientific">Gottfriedia solisilvae</name>
    <dbReference type="NCBI Taxonomy" id="1516104"/>
    <lineage>
        <taxon>Bacteria</taxon>
        <taxon>Bacillati</taxon>
        <taxon>Bacillota</taxon>
        <taxon>Bacilli</taxon>
        <taxon>Bacillales</taxon>
        <taxon>Bacillaceae</taxon>
        <taxon>Gottfriedia</taxon>
    </lineage>
</organism>
<comment type="caution">
    <text evidence="2">The sequence shown here is derived from an EMBL/GenBank/DDBJ whole genome shotgun (WGS) entry which is preliminary data.</text>
</comment>
<reference evidence="3" key="1">
    <citation type="journal article" date="2019" name="Int. J. Syst. Evol. Microbiol.">
        <title>The Global Catalogue of Microorganisms (GCM) 10K type strain sequencing project: providing services to taxonomists for standard genome sequencing and annotation.</title>
        <authorList>
            <consortium name="The Broad Institute Genomics Platform"/>
            <consortium name="The Broad Institute Genome Sequencing Center for Infectious Disease"/>
            <person name="Wu L."/>
            <person name="Ma J."/>
        </authorList>
    </citation>
    <scope>NUCLEOTIDE SEQUENCE [LARGE SCALE GENOMIC DNA]</scope>
    <source>
        <strain evidence="3">CGMCC 1.14993</strain>
    </source>
</reference>
<evidence type="ECO:0000313" key="3">
    <source>
        <dbReference type="Proteomes" id="UP000626244"/>
    </source>
</evidence>
<gene>
    <name evidence="2" type="ORF">GCM10007380_36980</name>
</gene>
<dbReference type="Proteomes" id="UP000626244">
    <property type="component" value="Unassembled WGS sequence"/>
</dbReference>
<keyword evidence="3" id="KW-1185">Reference proteome</keyword>
<accession>A0A8J3ANX6</accession>
<name>A0A8J3ANX6_9BACI</name>
<evidence type="ECO:0000313" key="2">
    <source>
        <dbReference type="EMBL" id="GGI17245.1"/>
    </source>
</evidence>
<protein>
    <submittedName>
        <fullName evidence="2">Uncharacterized protein</fullName>
    </submittedName>
</protein>
<keyword evidence="1" id="KW-1133">Transmembrane helix</keyword>
<sequence length="282" mass="32773">MRNTHKIIKIYTLITGIIALYILYTYIDLSSQSSIITNSKTFSIDQVSLTKQQQLYEKKLLNLGFSKSAISGMTDEEVQQYGKINGKIVEQIDLYIKINGNNEQHITKTQYQSYLKKYANFNFSSTKLERINLKLIDEDNNKFLYITEHHFDYSPTNISPMKIELQYGYRYTILNTIGKQLYWTASNFDSSNVKMSKASYVSQNAPLTNSAEDEFGFFESDSLSTIYYPKWNKPNLLQDIVGYHFYSISEFEVPEGQLIVDLYIQGSNPHLSEQLQYEIKNK</sequence>
<proteinExistence type="predicted"/>
<dbReference type="OrthoDB" id="2823993at2"/>
<dbReference type="AlphaFoldDB" id="A0A8J3ANX6"/>
<dbReference type="RefSeq" id="WP_088002267.1">
    <property type="nucleotide sequence ID" value="NZ_BMHB01000003.1"/>
</dbReference>
<keyword evidence="1" id="KW-0812">Transmembrane</keyword>
<dbReference type="EMBL" id="BMHB01000003">
    <property type="protein sequence ID" value="GGI17245.1"/>
    <property type="molecule type" value="Genomic_DNA"/>
</dbReference>
<keyword evidence="1" id="KW-0472">Membrane</keyword>
<feature type="transmembrane region" description="Helical" evidence="1">
    <location>
        <begin position="7"/>
        <end position="27"/>
    </location>
</feature>
<evidence type="ECO:0000256" key="1">
    <source>
        <dbReference type="SAM" id="Phobius"/>
    </source>
</evidence>